<dbReference type="SUPFAM" id="SSF50891">
    <property type="entry name" value="Cyclophilin-like"/>
    <property type="match status" value="1"/>
</dbReference>
<accession>A0A518G8J9</accession>
<dbReference type="PROSITE" id="PS50072">
    <property type="entry name" value="CSA_PPIASE_2"/>
    <property type="match status" value="1"/>
</dbReference>
<keyword evidence="3 6" id="KW-0413">Isomerase</keyword>
<keyword evidence="7" id="KW-1185">Reference proteome</keyword>
<evidence type="ECO:0000313" key="6">
    <source>
        <dbReference type="EMBL" id="QDV24913.1"/>
    </source>
</evidence>
<dbReference type="Pfam" id="PF00160">
    <property type="entry name" value="Pro_isomerase"/>
    <property type="match status" value="1"/>
</dbReference>
<feature type="region of interest" description="Disordered" evidence="4">
    <location>
        <begin position="39"/>
        <end position="61"/>
    </location>
</feature>
<gene>
    <name evidence="6" type="ORF">Q31a_32350</name>
</gene>
<dbReference type="AlphaFoldDB" id="A0A518G8J9"/>
<evidence type="ECO:0000259" key="5">
    <source>
        <dbReference type="PROSITE" id="PS50072"/>
    </source>
</evidence>
<dbReference type="EC" id="5.2.1.8" evidence="1"/>
<dbReference type="RefSeq" id="WP_145079263.1">
    <property type="nucleotide sequence ID" value="NZ_CP036298.1"/>
</dbReference>
<dbReference type="CDD" id="cd00317">
    <property type="entry name" value="cyclophilin"/>
    <property type="match status" value="1"/>
</dbReference>
<sequence length="411" mass="45955">MNASKSTLWCVLLLVAHNVTFSTLLPGWGNRILAQTESAAPSASTEEIAPDESPIEPESPEFRTASKELLEHLKVMREIIVRYNVSTNKPQDDELREKWLELTPRAHELHAKMIDAALAEYLSDPAGKAAIAGMLRRFVLRNIEVERYEGVLDVALALIENGDQGELEKTQVVLTAIAVNRYDVALNFVEQILASLTSKEQAEEKTHYLRMRERIEHMSANWERELKLRAEDAAGEPLPRVLIRTPKGTMEIELFENQAPGNVANFISLVERGFFDGLLFHKVVEKVGIQTGCPLNDGTGDDGYHIYGESNRPDARSFFRGYLGMALAGGDIDTASTQFFINTLPSDVLGETYTAFGRVIKGFETMSDLTKINPDSEDEEKKNAGAIPDPILSIEVLYKRDHEYVPNKVEH</sequence>
<dbReference type="InterPro" id="IPR002130">
    <property type="entry name" value="Cyclophilin-type_PPIase_dom"/>
</dbReference>
<feature type="domain" description="PPIase cyclophilin-type" evidence="5">
    <location>
        <begin position="245"/>
        <end position="396"/>
    </location>
</feature>
<name>A0A518G8J9_9BACT</name>
<evidence type="ECO:0000256" key="4">
    <source>
        <dbReference type="SAM" id="MobiDB-lite"/>
    </source>
</evidence>
<evidence type="ECO:0000313" key="7">
    <source>
        <dbReference type="Proteomes" id="UP000318017"/>
    </source>
</evidence>
<feature type="compositionally biased region" description="Acidic residues" evidence="4">
    <location>
        <begin position="48"/>
        <end position="59"/>
    </location>
</feature>
<evidence type="ECO:0000256" key="3">
    <source>
        <dbReference type="ARBA" id="ARBA00023235"/>
    </source>
</evidence>
<dbReference type="KEGG" id="ahel:Q31a_32350"/>
<dbReference type="PANTHER" id="PTHR45625">
    <property type="entry name" value="PEPTIDYL-PROLYL CIS-TRANS ISOMERASE-RELATED"/>
    <property type="match status" value="1"/>
</dbReference>
<dbReference type="OrthoDB" id="270889at2"/>
<protein>
    <recommendedName>
        <fullName evidence="1">peptidylprolyl isomerase</fullName>
        <ecNumber evidence="1">5.2.1.8</ecNumber>
    </recommendedName>
</protein>
<reference evidence="6 7" key="1">
    <citation type="submission" date="2019-02" db="EMBL/GenBank/DDBJ databases">
        <title>Deep-cultivation of Planctomycetes and their phenomic and genomic characterization uncovers novel biology.</title>
        <authorList>
            <person name="Wiegand S."/>
            <person name="Jogler M."/>
            <person name="Boedeker C."/>
            <person name="Pinto D."/>
            <person name="Vollmers J."/>
            <person name="Rivas-Marin E."/>
            <person name="Kohn T."/>
            <person name="Peeters S.H."/>
            <person name="Heuer A."/>
            <person name="Rast P."/>
            <person name="Oberbeckmann S."/>
            <person name="Bunk B."/>
            <person name="Jeske O."/>
            <person name="Meyerdierks A."/>
            <person name="Storesund J.E."/>
            <person name="Kallscheuer N."/>
            <person name="Luecker S."/>
            <person name="Lage O.M."/>
            <person name="Pohl T."/>
            <person name="Merkel B.J."/>
            <person name="Hornburger P."/>
            <person name="Mueller R.-W."/>
            <person name="Bruemmer F."/>
            <person name="Labrenz M."/>
            <person name="Spormann A.M."/>
            <person name="Op den Camp H."/>
            <person name="Overmann J."/>
            <person name="Amann R."/>
            <person name="Jetten M.S.M."/>
            <person name="Mascher T."/>
            <person name="Medema M.H."/>
            <person name="Devos D.P."/>
            <person name="Kaster A.-K."/>
            <person name="Ovreas L."/>
            <person name="Rohde M."/>
            <person name="Galperin M.Y."/>
            <person name="Jogler C."/>
        </authorList>
    </citation>
    <scope>NUCLEOTIDE SEQUENCE [LARGE SCALE GENOMIC DNA]</scope>
    <source>
        <strain evidence="6 7">Q31a</strain>
    </source>
</reference>
<dbReference type="PANTHER" id="PTHR45625:SF4">
    <property type="entry name" value="PEPTIDYLPROLYL ISOMERASE DOMAIN AND WD REPEAT-CONTAINING PROTEIN 1"/>
    <property type="match status" value="1"/>
</dbReference>
<dbReference type="PRINTS" id="PR00153">
    <property type="entry name" value="CSAPPISMRASE"/>
</dbReference>
<dbReference type="Proteomes" id="UP000318017">
    <property type="component" value="Chromosome"/>
</dbReference>
<dbReference type="Gene3D" id="2.40.100.10">
    <property type="entry name" value="Cyclophilin-like"/>
    <property type="match status" value="1"/>
</dbReference>
<evidence type="ECO:0000256" key="2">
    <source>
        <dbReference type="ARBA" id="ARBA00023110"/>
    </source>
</evidence>
<proteinExistence type="predicted"/>
<organism evidence="6 7">
    <name type="scientific">Aureliella helgolandensis</name>
    <dbReference type="NCBI Taxonomy" id="2527968"/>
    <lineage>
        <taxon>Bacteria</taxon>
        <taxon>Pseudomonadati</taxon>
        <taxon>Planctomycetota</taxon>
        <taxon>Planctomycetia</taxon>
        <taxon>Pirellulales</taxon>
        <taxon>Pirellulaceae</taxon>
        <taxon>Aureliella</taxon>
    </lineage>
</organism>
<keyword evidence="2" id="KW-0697">Rotamase</keyword>
<dbReference type="GO" id="GO:0003755">
    <property type="term" value="F:peptidyl-prolyl cis-trans isomerase activity"/>
    <property type="evidence" value="ECO:0007669"/>
    <property type="project" value="UniProtKB-KW"/>
</dbReference>
<evidence type="ECO:0000256" key="1">
    <source>
        <dbReference type="ARBA" id="ARBA00013194"/>
    </source>
</evidence>
<dbReference type="InterPro" id="IPR029000">
    <property type="entry name" value="Cyclophilin-like_dom_sf"/>
</dbReference>
<dbReference type="EMBL" id="CP036298">
    <property type="protein sequence ID" value="QDV24913.1"/>
    <property type="molecule type" value="Genomic_DNA"/>
</dbReference>
<dbReference type="InterPro" id="IPR044666">
    <property type="entry name" value="Cyclophilin_A-like"/>
</dbReference>